<comment type="catalytic activity">
    <reaction evidence="10">
        <text>5-amino-1-(5-phospho-beta-D-ribosyl)imidazole + S-adenosyl-L-methionine = 4-amino-2-methyl-5-(phosphooxymethyl)pyrimidine + CO + 5'-deoxyadenosine + formate + L-methionine + 3 H(+)</text>
        <dbReference type="Rhea" id="RHEA:24840"/>
        <dbReference type="ChEBI" id="CHEBI:15378"/>
        <dbReference type="ChEBI" id="CHEBI:15740"/>
        <dbReference type="ChEBI" id="CHEBI:17245"/>
        <dbReference type="ChEBI" id="CHEBI:17319"/>
        <dbReference type="ChEBI" id="CHEBI:57844"/>
        <dbReference type="ChEBI" id="CHEBI:58354"/>
        <dbReference type="ChEBI" id="CHEBI:59789"/>
        <dbReference type="ChEBI" id="CHEBI:137981"/>
        <dbReference type="EC" id="4.1.99.17"/>
    </reaction>
</comment>
<feature type="binding site" evidence="10">
    <location>
        <position position="383"/>
    </location>
    <ligand>
        <name>substrate</name>
    </ligand>
</feature>
<feature type="region of interest" description="Disordered" evidence="11">
    <location>
        <begin position="1"/>
        <end position="23"/>
    </location>
</feature>
<evidence type="ECO:0000256" key="2">
    <source>
        <dbReference type="ARBA" id="ARBA00022485"/>
    </source>
</evidence>
<dbReference type="GO" id="GO:0070284">
    <property type="term" value="F:phosphomethylpyrimidine synthase activity"/>
    <property type="evidence" value="ECO:0007669"/>
    <property type="project" value="UniProtKB-EC"/>
</dbReference>
<dbReference type="InterPro" id="IPR025747">
    <property type="entry name" value="ThiC-associated_dom"/>
</dbReference>
<comment type="function">
    <text evidence="1 10">Catalyzes the synthesis of the hydroxymethylpyrimidine phosphate (HMP-P) moiety of thiamine from aminoimidazole ribotide (AIR) in a radical S-adenosyl-L-methionine (SAM)-dependent reaction.</text>
</comment>
<keyword evidence="14" id="KW-1185">Reference proteome</keyword>
<feature type="binding site" evidence="10">
    <location>
        <position position="283"/>
    </location>
    <ligand>
        <name>substrate</name>
    </ligand>
</feature>
<feature type="binding site" evidence="10">
    <location>
        <position position="539"/>
    </location>
    <ligand>
        <name>[4Fe-4S] cluster</name>
        <dbReference type="ChEBI" id="CHEBI:49883"/>
        <note>4Fe-4S-S-AdoMet</note>
    </ligand>
</feature>
<feature type="domain" description="ThiC-associated" evidence="12">
    <location>
        <begin position="47"/>
        <end position="111"/>
    </location>
</feature>
<keyword evidence="7 10" id="KW-0408">Iron</keyword>
<dbReference type="NCBIfam" id="NF006763">
    <property type="entry name" value="PRK09284.1"/>
    <property type="match status" value="1"/>
</dbReference>
<evidence type="ECO:0000313" key="13">
    <source>
        <dbReference type="EMBL" id="PJI93610.1"/>
    </source>
</evidence>
<evidence type="ECO:0000256" key="8">
    <source>
        <dbReference type="ARBA" id="ARBA00023014"/>
    </source>
</evidence>
<feature type="binding site" evidence="10">
    <location>
        <position position="451"/>
    </location>
    <ligand>
        <name>Zn(2+)</name>
        <dbReference type="ChEBI" id="CHEBI:29105"/>
    </ligand>
</feature>
<feature type="binding site" evidence="10">
    <location>
        <begin position="303"/>
        <end position="305"/>
    </location>
    <ligand>
        <name>substrate</name>
    </ligand>
</feature>
<keyword evidence="6 10" id="KW-0784">Thiamine biosynthesis</keyword>
<dbReference type="SFLD" id="SFLDG01114">
    <property type="entry name" value="phosphomethylpyrimidine_syntha"/>
    <property type="match status" value="1"/>
</dbReference>
<reference evidence="13 14" key="1">
    <citation type="submission" date="2017-11" db="EMBL/GenBank/DDBJ databases">
        <title>Genomic Encyclopedia of Archaeal and Bacterial Type Strains, Phase II (KMG-II): From Individual Species to Whole Genera.</title>
        <authorList>
            <person name="Goeker M."/>
        </authorList>
    </citation>
    <scope>NUCLEOTIDE SEQUENCE [LARGE SCALE GENOMIC DNA]</scope>
    <source>
        <strain evidence="13 14">DSM 22413</strain>
    </source>
</reference>
<keyword evidence="2 10" id="KW-0004">4Fe-4S</keyword>
<dbReference type="PANTHER" id="PTHR30557:SF1">
    <property type="entry name" value="PHOSPHOMETHYLPYRIMIDINE SYNTHASE, CHLOROPLASTIC"/>
    <property type="match status" value="1"/>
</dbReference>
<dbReference type="EMBL" id="PGTZ01000007">
    <property type="protein sequence ID" value="PJI93610.1"/>
    <property type="molecule type" value="Genomic_DNA"/>
</dbReference>
<comment type="caution">
    <text evidence="13">The sequence shown here is derived from an EMBL/GenBank/DDBJ whole genome shotgun (WGS) entry which is preliminary data.</text>
</comment>
<proteinExistence type="inferred from homology"/>
<keyword evidence="3 10" id="KW-0949">S-adenosyl-L-methionine</keyword>
<evidence type="ECO:0000256" key="7">
    <source>
        <dbReference type="ARBA" id="ARBA00023004"/>
    </source>
</evidence>
<dbReference type="GO" id="GO:0005829">
    <property type="term" value="C:cytosol"/>
    <property type="evidence" value="ECO:0007669"/>
    <property type="project" value="TreeGrafter"/>
</dbReference>
<organism evidence="13 14">
    <name type="scientific">Luteimicrobium subarcticum</name>
    <dbReference type="NCBI Taxonomy" id="620910"/>
    <lineage>
        <taxon>Bacteria</taxon>
        <taxon>Bacillati</taxon>
        <taxon>Actinomycetota</taxon>
        <taxon>Actinomycetes</taxon>
        <taxon>Micrococcales</taxon>
        <taxon>Luteimicrobium</taxon>
    </lineage>
</organism>
<feature type="binding site" evidence="10">
    <location>
        <begin position="344"/>
        <end position="347"/>
    </location>
    <ligand>
        <name>substrate</name>
    </ligand>
</feature>
<dbReference type="Pfam" id="PF01964">
    <property type="entry name" value="ThiC_Rad_SAM"/>
    <property type="match status" value="1"/>
</dbReference>
<feature type="binding site" evidence="10">
    <location>
        <position position="247"/>
    </location>
    <ligand>
        <name>substrate</name>
    </ligand>
</feature>
<dbReference type="Pfam" id="PF13667">
    <property type="entry name" value="ThiC-associated"/>
    <property type="match status" value="1"/>
</dbReference>
<protein>
    <recommendedName>
        <fullName evidence="10">Phosphomethylpyrimidine synthase</fullName>
        <ecNumber evidence="10">4.1.99.17</ecNumber>
    </recommendedName>
    <alternativeName>
        <fullName evidence="10">Hydroxymethylpyrimidine phosphate synthase</fullName>
        <shortName evidence="10">HMP-P synthase</shortName>
        <shortName evidence="10">HMP-phosphate synthase</shortName>
        <shortName evidence="10">HMPP synthase</shortName>
    </alternativeName>
    <alternativeName>
        <fullName evidence="10">Thiamine biosynthesis protein ThiC</fullName>
    </alternativeName>
</protein>
<dbReference type="NCBIfam" id="TIGR00190">
    <property type="entry name" value="thiC"/>
    <property type="match status" value="1"/>
</dbReference>
<name>A0A2M8WRN9_9MICO</name>
<dbReference type="RefSeq" id="WP_100349272.1">
    <property type="nucleotide sequence ID" value="NZ_PGTZ01000007.1"/>
</dbReference>
<dbReference type="InterPro" id="IPR037509">
    <property type="entry name" value="ThiC"/>
</dbReference>
<feature type="binding site" evidence="10">
    <location>
        <position position="189"/>
    </location>
    <ligand>
        <name>substrate</name>
    </ligand>
</feature>
<keyword evidence="4 10" id="KW-0479">Metal-binding</keyword>
<dbReference type="EC" id="4.1.99.17" evidence="10"/>
<keyword evidence="9 10" id="KW-0456">Lyase</keyword>
<feature type="binding site" evidence="10">
    <location>
        <position position="410"/>
    </location>
    <ligand>
        <name>substrate</name>
    </ligand>
</feature>
<dbReference type="Gene3D" id="3.20.20.540">
    <property type="entry name" value="Radical SAM ThiC family, central domain"/>
    <property type="match status" value="1"/>
</dbReference>
<dbReference type="Gene3D" id="6.10.250.620">
    <property type="match status" value="1"/>
</dbReference>
<dbReference type="InterPro" id="IPR038521">
    <property type="entry name" value="ThiC/Bza_core_dom"/>
</dbReference>
<dbReference type="GO" id="GO:0009228">
    <property type="term" value="P:thiamine biosynthetic process"/>
    <property type="evidence" value="ECO:0007669"/>
    <property type="project" value="UniProtKB-UniRule"/>
</dbReference>
<evidence type="ECO:0000256" key="4">
    <source>
        <dbReference type="ARBA" id="ARBA00022723"/>
    </source>
</evidence>
<feature type="binding site" evidence="10">
    <location>
        <position position="387"/>
    </location>
    <ligand>
        <name>Zn(2+)</name>
        <dbReference type="ChEBI" id="CHEBI:29105"/>
    </ligand>
</feature>
<evidence type="ECO:0000256" key="10">
    <source>
        <dbReference type="HAMAP-Rule" id="MF_00089"/>
    </source>
</evidence>
<feature type="binding site" evidence="10">
    <location>
        <position position="531"/>
    </location>
    <ligand>
        <name>[4Fe-4S] cluster</name>
        <dbReference type="ChEBI" id="CHEBI:49883"/>
        <note>4Fe-4S-S-AdoMet</note>
    </ligand>
</feature>
<evidence type="ECO:0000256" key="11">
    <source>
        <dbReference type="SAM" id="MobiDB-lite"/>
    </source>
</evidence>
<dbReference type="HAMAP" id="MF_00089">
    <property type="entry name" value="ThiC"/>
    <property type="match status" value="1"/>
</dbReference>
<comment type="similarity">
    <text evidence="10">Belongs to the ThiC family.</text>
</comment>
<keyword evidence="8 10" id="KW-0411">Iron-sulfur</keyword>
<dbReference type="GO" id="GO:0051539">
    <property type="term" value="F:4 iron, 4 sulfur cluster binding"/>
    <property type="evidence" value="ECO:0007669"/>
    <property type="project" value="UniProtKB-KW"/>
</dbReference>
<evidence type="ECO:0000256" key="5">
    <source>
        <dbReference type="ARBA" id="ARBA00022833"/>
    </source>
</evidence>
<dbReference type="OrthoDB" id="9805897at2"/>
<dbReference type="SFLD" id="SFLDS00113">
    <property type="entry name" value="Radical_SAM_Phosphomethylpyrim"/>
    <property type="match status" value="1"/>
</dbReference>
<comment type="pathway">
    <text evidence="10">Cofactor biosynthesis; thiamine diphosphate biosynthesis.</text>
</comment>
<evidence type="ECO:0000259" key="12">
    <source>
        <dbReference type="Pfam" id="PF13667"/>
    </source>
</evidence>
<dbReference type="GO" id="GO:0009229">
    <property type="term" value="P:thiamine diphosphate biosynthetic process"/>
    <property type="evidence" value="ECO:0007669"/>
    <property type="project" value="UniProtKB-UniRule"/>
</dbReference>
<dbReference type="NCBIfam" id="NF009895">
    <property type="entry name" value="PRK13352.1"/>
    <property type="match status" value="1"/>
</dbReference>
<evidence type="ECO:0000256" key="9">
    <source>
        <dbReference type="ARBA" id="ARBA00023239"/>
    </source>
</evidence>
<dbReference type="GO" id="GO:0008270">
    <property type="term" value="F:zinc ion binding"/>
    <property type="evidence" value="ECO:0007669"/>
    <property type="project" value="UniProtKB-UniRule"/>
</dbReference>
<dbReference type="UniPathway" id="UPA00060"/>
<keyword evidence="5 10" id="KW-0862">Zinc</keyword>
<dbReference type="SFLD" id="SFLDF00407">
    <property type="entry name" value="phosphomethylpyrimidine_syntha"/>
    <property type="match status" value="1"/>
</dbReference>
<accession>A0A2M8WRN9</accession>
<gene>
    <name evidence="10" type="primary">thiC</name>
    <name evidence="13" type="ORF">CLV34_1083</name>
</gene>
<sequence>MSVSSARPSATPSSTSISAPSSVTAHSSVPAAVPAGLPVTEVTTGPISGSEKVYLPVPGTTATYPVRRIHLTNGEHLDVYDTSGPYTEGTQDAPAAVDVRAGLARTRASWAVPDASPTQRGAARTQLAWAQAGVVTDEMRYVAAREGVDVELVRAEVARGRAVIPANRNHPESEPMIIGKAFAVKINANIGNSAVTSSIEEEVEKMVWAARWGADTLMDLSTGKQIHETREWILRNSPIPVGTVPIYQALEKVKGDPAALTWEVYRDTVIEQAEQGVDYMTVHAGVLLRYVPLTARRVTGIVSRGGSIMAAWCLAHHRESFLYEHFTELCEILARYDVTFSLGDGLRPGSIADANDAAQLAELRTLGELTQVAKSYGVQVMIEGPGHVPMHKIAENVRLEEEWCDEAPFYTLGPLATDIAPAYDHITSAIGAAMIAQAGTAMLCYVTPKEHLGLPDRDDVKVGVITYKIAAHSADLAKGHPGAQARDDALSTARFEFRWTDQFNLALDPDTARAFHDETLPAEPAKTAHFCSMCGPKFCSMRISADVRAYAEERGLTSVEAIEAGMAQKSEEFADAGGRVYLPVAPA</sequence>
<evidence type="ECO:0000256" key="3">
    <source>
        <dbReference type="ARBA" id="ARBA00022691"/>
    </source>
</evidence>
<feature type="binding site" evidence="10">
    <location>
        <position position="218"/>
    </location>
    <ligand>
        <name>substrate</name>
    </ligand>
</feature>
<comment type="cofactor">
    <cofactor evidence="10">
        <name>[4Fe-4S] cluster</name>
        <dbReference type="ChEBI" id="CHEBI:49883"/>
    </cofactor>
    <text evidence="10">Binds 1 [4Fe-4S] cluster per subunit. The cluster is coordinated with 3 cysteines and an exchangeable S-adenosyl-L-methionine.</text>
</comment>
<dbReference type="AlphaFoldDB" id="A0A2M8WRN9"/>
<evidence type="ECO:0000313" key="14">
    <source>
        <dbReference type="Proteomes" id="UP000231586"/>
    </source>
</evidence>
<feature type="binding site" evidence="10">
    <location>
        <position position="534"/>
    </location>
    <ligand>
        <name>[4Fe-4S] cluster</name>
        <dbReference type="ChEBI" id="CHEBI:49883"/>
        <note>4Fe-4S-S-AdoMet</note>
    </ligand>
</feature>
<dbReference type="FunFam" id="3.20.20.540:FF:000001">
    <property type="entry name" value="Phosphomethylpyrimidine synthase"/>
    <property type="match status" value="1"/>
</dbReference>
<dbReference type="PANTHER" id="PTHR30557">
    <property type="entry name" value="THIAMINE BIOSYNTHESIS PROTEIN THIC"/>
    <property type="match status" value="1"/>
</dbReference>
<evidence type="ECO:0000256" key="1">
    <source>
        <dbReference type="ARBA" id="ARBA00003175"/>
    </source>
</evidence>
<dbReference type="InterPro" id="IPR002817">
    <property type="entry name" value="ThiC/BzaA/B"/>
</dbReference>
<dbReference type="Proteomes" id="UP000231586">
    <property type="component" value="Unassembled WGS sequence"/>
</dbReference>
<evidence type="ECO:0000256" key="6">
    <source>
        <dbReference type="ARBA" id="ARBA00022977"/>
    </source>
</evidence>